<organism evidence="3 4">
    <name type="scientific">Hymenochirus boettgeri</name>
    <name type="common">Congo dwarf clawed frog</name>
    <dbReference type="NCBI Taxonomy" id="247094"/>
    <lineage>
        <taxon>Eukaryota</taxon>
        <taxon>Metazoa</taxon>
        <taxon>Chordata</taxon>
        <taxon>Craniata</taxon>
        <taxon>Vertebrata</taxon>
        <taxon>Euteleostomi</taxon>
        <taxon>Amphibia</taxon>
        <taxon>Batrachia</taxon>
        <taxon>Anura</taxon>
        <taxon>Pipoidea</taxon>
        <taxon>Pipidae</taxon>
        <taxon>Pipinae</taxon>
        <taxon>Hymenochirus</taxon>
    </lineage>
</organism>
<keyword evidence="4" id="KW-1185">Reference proteome</keyword>
<reference evidence="3" key="1">
    <citation type="thesis" date="2020" institute="ProQuest LLC" country="789 East Eisenhower Parkway, Ann Arbor, MI, USA">
        <title>Comparative Genomics and Chromosome Evolution.</title>
        <authorList>
            <person name="Mudd A.B."/>
        </authorList>
    </citation>
    <scope>NUCLEOTIDE SEQUENCE</scope>
    <source>
        <strain evidence="3">Female2</strain>
        <tissue evidence="3">Blood</tissue>
    </source>
</reference>
<sequence length="114" mass="12329">MPRLCRLLLVAWTHFIGLSQFLRFFTIQIKGCQYLPLALNHSVLTGLVDVSILPTESVAENTSCPDGNLESPHGGLDTETGSDPSQVCQPSVLPHCPSAAITKPKKKKAKGLFT</sequence>
<evidence type="ECO:0000313" key="3">
    <source>
        <dbReference type="EMBL" id="KAG8432259.1"/>
    </source>
</evidence>
<dbReference type="AlphaFoldDB" id="A0A8T2IHR9"/>
<feature type="chain" id="PRO_5035925318" description="Secreted protein" evidence="2">
    <location>
        <begin position="20"/>
        <end position="114"/>
    </location>
</feature>
<protein>
    <recommendedName>
        <fullName evidence="5">Secreted protein</fullName>
    </recommendedName>
</protein>
<keyword evidence="2" id="KW-0732">Signal</keyword>
<dbReference type="Proteomes" id="UP000812440">
    <property type="component" value="Chromosome 9"/>
</dbReference>
<evidence type="ECO:0000313" key="4">
    <source>
        <dbReference type="Proteomes" id="UP000812440"/>
    </source>
</evidence>
<comment type="caution">
    <text evidence="3">The sequence shown here is derived from an EMBL/GenBank/DDBJ whole genome shotgun (WGS) entry which is preliminary data.</text>
</comment>
<proteinExistence type="predicted"/>
<gene>
    <name evidence="3" type="ORF">GDO86_016774</name>
</gene>
<evidence type="ECO:0008006" key="5">
    <source>
        <dbReference type="Google" id="ProtNLM"/>
    </source>
</evidence>
<accession>A0A8T2IHR9</accession>
<dbReference type="EMBL" id="JAACNH010000009">
    <property type="protein sequence ID" value="KAG8432259.1"/>
    <property type="molecule type" value="Genomic_DNA"/>
</dbReference>
<evidence type="ECO:0000256" key="2">
    <source>
        <dbReference type="SAM" id="SignalP"/>
    </source>
</evidence>
<evidence type="ECO:0000256" key="1">
    <source>
        <dbReference type="SAM" id="MobiDB-lite"/>
    </source>
</evidence>
<feature type="signal peptide" evidence="2">
    <location>
        <begin position="1"/>
        <end position="19"/>
    </location>
</feature>
<feature type="compositionally biased region" description="Polar residues" evidence="1">
    <location>
        <begin position="79"/>
        <end position="89"/>
    </location>
</feature>
<feature type="region of interest" description="Disordered" evidence="1">
    <location>
        <begin position="60"/>
        <end position="91"/>
    </location>
</feature>
<name>A0A8T2IHR9_9PIPI</name>